<reference evidence="5 6" key="1">
    <citation type="submission" date="2019-10" db="EMBL/GenBank/DDBJ databases">
        <title>Poseidonibacter ostreae sp. nov., isolated from the gut of the Ostrea denselamellosa.</title>
        <authorList>
            <person name="Choi A."/>
        </authorList>
    </citation>
    <scope>NUCLEOTIDE SEQUENCE [LARGE SCALE GENOMIC DNA]</scope>
    <source>
        <strain evidence="3 6">SJOD-M-33</strain>
        <strain evidence="4 5">SJOD-M-5</strain>
    </source>
</reference>
<dbReference type="Pfam" id="PF00563">
    <property type="entry name" value="EAL"/>
    <property type="match status" value="1"/>
</dbReference>
<dbReference type="AlphaFoldDB" id="A0A6L4WNJ8"/>
<dbReference type="SUPFAM" id="SSF55073">
    <property type="entry name" value="Nucleotide cyclase"/>
    <property type="match status" value="1"/>
</dbReference>
<dbReference type="InterPro" id="IPR029787">
    <property type="entry name" value="Nucleotide_cyclase"/>
</dbReference>
<dbReference type="PANTHER" id="PTHR33121:SF79">
    <property type="entry name" value="CYCLIC DI-GMP PHOSPHODIESTERASE PDED-RELATED"/>
    <property type="match status" value="1"/>
</dbReference>
<dbReference type="InterPro" id="IPR043128">
    <property type="entry name" value="Rev_trsase/Diguanyl_cyclase"/>
</dbReference>
<dbReference type="CDD" id="cd01948">
    <property type="entry name" value="EAL"/>
    <property type="match status" value="1"/>
</dbReference>
<dbReference type="RefSeq" id="WP_152192309.1">
    <property type="nucleotide sequence ID" value="NZ_WFKI01000092.1"/>
</dbReference>
<dbReference type="Pfam" id="PF00990">
    <property type="entry name" value="GGDEF"/>
    <property type="match status" value="1"/>
</dbReference>
<sequence>MSKSNENFYFSSVNTDNLTRLKNREALINKYDNDKKLKYNVMIIDIVALEIINELYGYDTGNNILKQYSEFLQSFVPHEYEIYRYCSDKFALASLGKKSEIEYKKDILNILTQTRRINFYVKQLKINIDISVGISINEVNALQQASIALKKTKKSNSRFSFYNESMLRNQNIHNFILVRDIIKFAIQENRVEAYYHPIVNKKKEIIKYETLMRITENDNVYLPESFLKIAIKSKQYSNLSQQLIKKAMLNFENTDHDFSINICFGDVVDENTISLLDNTFLNNKNLAQRVIFEILECDEIKDYDILKEFVEKYKKIGVRFAIDDFGVGYSNFSQILSLKPEFIKIDGSLIKNIHEEKRSLELVKAIVLFSKALDIKIIAEYVHCKEIFDILCDLGIEEFQGFYFSQPVAKI</sequence>
<gene>
    <name evidence="4" type="ORF">GBG18_14765</name>
    <name evidence="3" type="ORF">GBG19_16190</name>
</gene>
<name>A0A6L4WNJ8_9BACT</name>
<dbReference type="Proteomes" id="UP000472839">
    <property type="component" value="Unassembled WGS sequence"/>
</dbReference>
<dbReference type="SMART" id="SM00267">
    <property type="entry name" value="GGDEF"/>
    <property type="match status" value="1"/>
</dbReference>
<organism evidence="3 6">
    <name type="scientific">Poseidonibacter ostreae</name>
    <dbReference type="NCBI Taxonomy" id="2654171"/>
    <lineage>
        <taxon>Bacteria</taxon>
        <taxon>Pseudomonadati</taxon>
        <taxon>Campylobacterota</taxon>
        <taxon>Epsilonproteobacteria</taxon>
        <taxon>Campylobacterales</taxon>
        <taxon>Arcobacteraceae</taxon>
        <taxon>Poseidonibacter</taxon>
    </lineage>
</organism>
<dbReference type="InterPro" id="IPR001633">
    <property type="entry name" value="EAL_dom"/>
</dbReference>
<protein>
    <submittedName>
        <fullName evidence="3">EAL domain-containing protein</fullName>
    </submittedName>
</protein>
<feature type="domain" description="GGDEF" evidence="2">
    <location>
        <begin position="37"/>
        <end position="164"/>
    </location>
</feature>
<evidence type="ECO:0000259" key="1">
    <source>
        <dbReference type="PROSITE" id="PS50883"/>
    </source>
</evidence>
<dbReference type="EMBL" id="WFKJ01000084">
    <property type="protein sequence ID" value="KAB7886212.1"/>
    <property type="molecule type" value="Genomic_DNA"/>
</dbReference>
<dbReference type="Proteomes" id="UP000461010">
    <property type="component" value="Unassembled WGS sequence"/>
</dbReference>
<dbReference type="NCBIfam" id="TIGR00254">
    <property type="entry name" value="GGDEF"/>
    <property type="match status" value="1"/>
</dbReference>
<dbReference type="InterPro" id="IPR035919">
    <property type="entry name" value="EAL_sf"/>
</dbReference>
<dbReference type="InterPro" id="IPR050706">
    <property type="entry name" value="Cyclic-di-GMP_PDE-like"/>
</dbReference>
<dbReference type="PROSITE" id="PS50887">
    <property type="entry name" value="GGDEF"/>
    <property type="match status" value="1"/>
</dbReference>
<dbReference type="GO" id="GO:0071111">
    <property type="term" value="F:cyclic-guanylate-specific phosphodiesterase activity"/>
    <property type="evidence" value="ECO:0007669"/>
    <property type="project" value="InterPro"/>
</dbReference>
<evidence type="ECO:0000313" key="3">
    <source>
        <dbReference type="EMBL" id="KAB7883139.1"/>
    </source>
</evidence>
<accession>A0A6L4WNJ8</accession>
<evidence type="ECO:0000313" key="4">
    <source>
        <dbReference type="EMBL" id="KAB7886212.1"/>
    </source>
</evidence>
<proteinExistence type="predicted"/>
<feature type="domain" description="EAL" evidence="1">
    <location>
        <begin position="175"/>
        <end position="411"/>
    </location>
</feature>
<dbReference type="SMART" id="SM00052">
    <property type="entry name" value="EAL"/>
    <property type="match status" value="1"/>
</dbReference>
<dbReference type="PANTHER" id="PTHR33121">
    <property type="entry name" value="CYCLIC DI-GMP PHOSPHODIESTERASE PDEF"/>
    <property type="match status" value="1"/>
</dbReference>
<evidence type="ECO:0000259" key="2">
    <source>
        <dbReference type="PROSITE" id="PS50887"/>
    </source>
</evidence>
<dbReference type="PROSITE" id="PS50883">
    <property type="entry name" value="EAL"/>
    <property type="match status" value="1"/>
</dbReference>
<evidence type="ECO:0000313" key="5">
    <source>
        <dbReference type="Proteomes" id="UP000461010"/>
    </source>
</evidence>
<dbReference type="EMBL" id="WFKK01000100">
    <property type="protein sequence ID" value="KAB7883139.1"/>
    <property type="molecule type" value="Genomic_DNA"/>
</dbReference>
<dbReference type="SUPFAM" id="SSF141868">
    <property type="entry name" value="EAL domain-like"/>
    <property type="match status" value="1"/>
</dbReference>
<dbReference type="Gene3D" id="3.30.70.270">
    <property type="match status" value="1"/>
</dbReference>
<evidence type="ECO:0000313" key="6">
    <source>
        <dbReference type="Proteomes" id="UP000472839"/>
    </source>
</evidence>
<dbReference type="Gene3D" id="3.20.20.450">
    <property type="entry name" value="EAL domain"/>
    <property type="match status" value="1"/>
</dbReference>
<dbReference type="InterPro" id="IPR000160">
    <property type="entry name" value="GGDEF_dom"/>
</dbReference>
<comment type="caution">
    <text evidence="3">The sequence shown here is derived from an EMBL/GenBank/DDBJ whole genome shotgun (WGS) entry which is preliminary data.</text>
</comment>
<keyword evidence="5" id="KW-1185">Reference proteome</keyword>